<dbReference type="AlphaFoldDB" id="A0A0E9VIH0"/>
<accession>A0A0E9VIH0</accession>
<sequence length="73" mass="8643">MCMYTYINIQLYNEFLDHSLHKCNLGNVSQQLNQKYCCFFYPIQICYCITSALLNSLLTESNSKWLRDQFIAS</sequence>
<reference evidence="1" key="1">
    <citation type="submission" date="2014-11" db="EMBL/GenBank/DDBJ databases">
        <authorList>
            <person name="Amaro Gonzalez C."/>
        </authorList>
    </citation>
    <scope>NUCLEOTIDE SEQUENCE</scope>
</reference>
<organism evidence="1">
    <name type="scientific">Anguilla anguilla</name>
    <name type="common">European freshwater eel</name>
    <name type="synonym">Muraena anguilla</name>
    <dbReference type="NCBI Taxonomy" id="7936"/>
    <lineage>
        <taxon>Eukaryota</taxon>
        <taxon>Metazoa</taxon>
        <taxon>Chordata</taxon>
        <taxon>Craniata</taxon>
        <taxon>Vertebrata</taxon>
        <taxon>Euteleostomi</taxon>
        <taxon>Actinopterygii</taxon>
        <taxon>Neopterygii</taxon>
        <taxon>Teleostei</taxon>
        <taxon>Anguilliformes</taxon>
        <taxon>Anguillidae</taxon>
        <taxon>Anguilla</taxon>
    </lineage>
</organism>
<proteinExistence type="predicted"/>
<protein>
    <submittedName>
        <fullName evidence="1">Uncharacterized protein</fullName>
    </submittedName>
</protein>
<reference evidence="1" key="2">
    <citation type="journal article" date="2015" name="Fish Shellfish Immunol.">
        <title>Early steps in the European eel (Anguilla anguilla)-Vibrio vulnificus interaction in the gills: Role of the RtxA13 toxin.</title>
        <authorList>
            <person name="Callol A."/>
            <person name="Pajuelo D."/>
            <person name="Ebbesson L."/>
            <person name="Teles M."/>
            <person name="MacKenzie S."/>
            <person name="Amaro C."/>
        </authorList>
    </citation>
    <scope>NUCLEOTIDE SEQUENCE</scope>
</reference>
<evidence type="ECO:0000313" key="1">
    <source>
        <dbReference type="EMBL" id="JAH77028.1"/>
    </source>
</evidence>
<name>A0A0E9VIH0_ANGAN</name>
<dbReference type="EMBL" id="GBXM01031549">
    <property type="protein sequence ID" value="JAH77028.1"/>
    <property type="molecule type" value="Transcribed_RNA"/>
</dbReference>